<feature type="coiled-coil region" evidence="3">
    <location>
        <begin position="169"/>
        <end position="609"/>
    </location>
</feature>
<accession>A0A067QBI4</accession>
<dbReference type="Proteomes" id="UP000027265">
    <property type="component" value="Unassembled WGS sequence"/>
</dbReference>
<dbReference type="HOGENOM" id="CLU_010459_1_0_1"/>
<sequence length="1015" mass="116238">MSAALNTRADSSYQSTNNTHPDLSLPSFHSNLSTPARRDHKRDKSHSRDPTIRIPSTTSATTAPSSAPVSTPSPPTHGQSSFSRKPGGDDGGGGIGGQVFSRRHGSSALRDTEEGEEGGGVLDTPDKEKDKKWGGEGPETPMPARMKRARSSGAKGVTNLTLRDQEKHIDSLKKDNFSLQLKVHFLEERLAQLAPDQMETALKQNINLKIEVQQHRMELKKLKKLILELEKELERSQRSCNHDHGRGRERELEEKLEERERELRDLRRRFGGVGSAAVSDEVVRELEMRNVELEEELEGARGLLEDNQEELDRLRDIVESGSSNGARGGQDRERIEELEAINDELRNTLEDQAALLSQPQILAVSQDRDAAEEDINTLRDKVAALTIELAQKEEELEVKEEECEMRGRELDEMVAEHERVVEVVEMEWRGEAEEARQQVEELRDNIQERDAESKELRLNIAELESTISDLHQKFEQTLAHLEQETLEKDIEIEEANREIERMGEVVYRLEDELDRMKAEAERAGEDWGVEKETLEATCAALKDARQEELARHIEDVVSELQREREAHERLSSDFDDADRRHASELRSVRRDVEAKESALQKALNDLTRTQALLTQREDDLGKVQAALQGVEQETRKLGDEHTTARFSLQLEVDRLKRDLERLEDELSRARKELDERDGRNRDRDNLLDKLHAENRELSSQLAAQTQARLNVSEKLDTAQAQLKAAESELGLFRSRVSDLEARLSKDQRSLLVAEGQYRDQLTERNTLLLTIYQYMDKILGVDKTPKKAGQAETKPFTNFSVFHDNLITRLKQLSQIQLDFDRRVKEAETKFMEKLTDMRKQLDQRWKQIDKFEVSVKNYGDTKSTWRRQLSVKEGELEALKATNTELTATLSRLRRPLPGESTEVKSLQARAVNAERRFINSQNQLAAAEEKLAAANQKTTVVDNKWEARVKEYEARLKAAEEKVKREKQGNKERITELENQVESLKRQKELETRRKKQLEEIIDANKVSSSPTR</sequence>
<feature type="compositionally biased region" description="Low complexity" evidence="4">
    <location>
        <begin position="55"/>
        <end position="70"/>
    </location>
</feature>
<dbReference type="PANTHER" id="PTHR19327:SF0">
    <property type="entry name" value="GOLGIN SUBFAMILY A MEMBER 4"/>
    <property type="match status" value="1"/>
</dbReference>
<feature type="compositionally biased region" description="Basic and acidic residues" evidence="4">
    <location>
        <begin position="124"/>
        <end position="134"/>
    </location>
</feature>
<keyword evidence="2" id="KW-0963">Cytoplasm</keyword>
<feature type="region of interest" description="Disordered" evidence="4">
    <location>
        <begin position="1"/>
        <end position="155"/>
    </location>
</feature>
<proteinExistence type="predicted"/>
<dbReference type="GO" id="GO:0005815">
    <property type="term" value="C:microtubule organizing center"/>
    <property type="evidence" value="ECO:0007669"/>
    <property type="project" value="InterPro"/>
</dbReference>
<keyword evidence="7" id="KW-1185">Reference proteome</keyword>
<evidence type="ECO:0000256" key="3">
    <source>
        <dbReference type="SAM" id="Coils"/>
    </source>
</evidence>
<gene>
    <name evidence="6" type="ORF">JAAARDRAFT_127047</name>
</gene>
<evidence type="ECO:0000256" key="1">
    <source>
        <dbReference type="ARBA" id="ARBA00004496"/>
    </source>
</evidence>
<feature type="coiled-coil region" evidence="3">
    <location>
        <begin position="905"/>
        <end position="1003"/>
    </location>
</feature>
<evidence type="ECO:0000313" key="6">
    <source>
        <dbReference type="EMBL" id="KDQ59921.1"/>
    </source>
</evidence>
<protein>
    <recommendedName>
        <fullName evidence="5">Centrosomin N-terminal motif 1 domain-containing protein</fullName>
    </recommendedName>
</protein>
<feature type="compositionally biased region" description="Polar residues" evidence="4">
    <location>
        <begin position="1"/>
        <end position="34"/>
    </location>
</feature>
<dbReference type="InParanoid" id="A0A067QBI4"/>
<dbReference type="FunCoup" id="A0A067QBI4">
    <property type="interactions" value="10"/>
</dbReference>
<dbReference type="PANTHER" id="PTHR19327">
    <property type="entry name" value="GOLGIN"/>
    <property type="match status" value="1"/>
</dbReference>
<evidence type="ECO:0000256" key="2">
    <source>
        <dbReference type="ARBA" id="ARBA00022490"/>
    </source>
</evidence>
<evidence type="ECO:0000259" key="5">
    <source>
        <dbReference type="Pfam" id="PF07989"/>
    </source>
</evidence>
<feature type="coiled-coil region" evidence="3">
    <location>
        <begin position="645"/>
        <end position="742"/>
    </location>
</feature>
<dbReference type="GO" id="GO:0048193">
    <property type="term" value="P:Golgi vesicle transport"/>
    <property type="evidence" value="ECO:0007669"/>
    <property type="project" value="TreeGrafter"/>
</dbReference>
<dbReference type="InterPro" id="IPR012943">
    <property type="entry name" value="Cnn_1N"/>
</dbReference>
<dbReference type="GO" id="GO:0031267">
    <property type="term" value="F:small GTPase binding"/>
    <property type="evidence" value="ECO:0007669"/>
    <property type="project" value="TreeGrafter"/>
</dbReference>
<evidence type="ECO:0000313" key="7">
    <source>
        <dbReference type="Proteomes" id="UP000027265"/>
    </source>
</evidence>
<dbReference type="GO" id="GO:0005794">
    <property type="term" value="C:Golgi apparatus"/>
    <property type="evidence" value="ECO:0007669"/>
    <property type="project" value="TreeGrafter"/>
</dbReference>
<dbReference type="Pfam" id="PF07989">
    <property type="entry name" value="Cnn_1N"/>
    <property type="match status" value="1"/>
</dbReference>
<dbReference type="AlphaFoldDB" id="A0A067QBI4"/>
<reference evidence="7" key="1">
    <citation type="journal article" date="2014" name="Proc. Natl. Acad. Sci. U.S.A.">
        <title>Extensive sampling of basidiomycete genomes demonstrates inadequacy of the white-rot/brown-rot paradigm for wood decay fungi.</title>
        <authorList>
            <person name="Riley R."/>
            <person name="Salamov A.A."/>
            <person name="Brown D.W."/>
            <person name="Nagy L.G."/>
            <person name="Floudas D."/>
            <person name="Held B.W."/>
            <person name="Levasseur A."/>
            <person name="Lombard V."/>
            <person name="Morin E."/>
            <person name="Otillar R."/>
            <person name="Lindquist E.A."/>
            <person name="Sun H."/>
            <person name="LaButti K.M."/>
            <person name="Schmutz J."/>
            <person name="Jabbour D."/>
            <person name="Luo H."/>
            <person name="Baker S.E."/>
            <person name="Pisabarro A.G."/>
            <person name="Walton J.D."/>
            <person name="Blanchette R.A."/>
            <person name="Henrissat B."/>
            <person name="Martin F."/>
            <person name="Cullen D."/>
            <person name="Hibbett D.S."/>
            <person name="Grigoriev I.V."/>
        </authorList>
    </citation>
    <scope>NUCLEOTIDE SEQUENCE [LARGE SCALE GENOMIC DNA]</scope>
    <source>
        <strain evidence="7">MUCL 33604</strain>
    </source>
</reference>
<dbReference type="STRING" id="933084.A0A067QBI4"/>
<organism evidence="6 7">
    <name type="scientific">Jaapia argillacea MUCL 33604</name>
    <dbReference type="NCBI Taxonomy" id="933084"/>
    <lineage>
        <taxon>Eukaryota</taxon>
        <taxon>Fungi</taxon>
        <taxon>Dikarya</taxon>
        <taxon>Basidiomycota</taxon>
        <taxon>Agaricomycotina</taxon>
        <taxon>Agaricomycetes</taxon>
        <taxon>Agaricomycetidae</taxon>
        <taxon>Jaapiales</taxon>
        <taxon>Jaapiaceae</taxon>
        <taxon>Jaapia</taxon>
    </lineage>
</organism>
<dbReference type="OrthoDB" id="10255000at2759"/>
<keyword evidence="3" id="KW-0175">Coiled coil</keyword>
<dbReference type="EMBL" id="KL197715">
    <property type="protein sequence ID" value="KDQ59921.1"/>
    <property type="molecule type" value="Genomic_DNA"/>
</dbReference>
<dbReference type="Pfam" id="PF24622">
    <property type="entry name" value="TMP_4"/>
    <property type="match status" value="1"/>
</dbReference>
<feature type="domain" description="Centrosomin N-terminal motif 1" evidence="5">
    <location>
        <begin position="161"/>
        <end position="234"/>
    </location>
</feature>
<comment type="subcellular location">
    <subcellularLocation>
        <location evidence="1">Cytoplasm</location>
    </subcellularLocation>
</comment>
<evidence type="ECO:0000256" key="4">
    <source>
        <dbReference type="SAM" id="MobiDB-lite"/>
    </source>
</evidence>
<name>A0A067QBI4_9AGAM</name>